<gene>
    <name evidence="1" type="ORF">PECAL_6P09640</name>
</gene>
<keyword evidence="2" id="KW-1185">Reference proteome</keyword>
<protein>
    <submittedName>
        <fullName evidence="1">Uncharacterized protein</fullName>
    </submittedName>
</protein>
<accession>A0A8J2SXK2</accession>
<comment type="caution">
    <text evidence="1">The sequence shown here is derived from an EMBL/GenBank/DDBJ whole genome shotgun (WGS) entry which is preliminary data.</text>
</comment>
<evidence type="ECO:0000313" key="2">
    <source>
        <dbReference type="Proteomes" id="UP000789595"/>
    </source>
</evidence>
<dbReference type="Proteomes" id="UP000789595">
    <property type="component" value="Unassembled WGS sequence"/>
</dbReference>
<organism evidence="1 2">
    <name type="scientific">Pelagomonas calceolata</name>
    <dbReference type="NCBI Taxonomy" id="35677"/>
    <lineage>
        <taxon>Eukaryota</taxon>
        <taxon>Sar</taxon>
        <taxon>Stramenopiles</taxon>
        <taxon>Ochrophyta</taxon>
        <taxon>Pelagophyceae</taxon>
        <taxon>Pelagomonadales</taxon>
        <taxon>Pelagomonadaceae</taxon>
        <taxon>Pelagomonas</taxon>
    </lineage>
</organism>
<name>A0A8J2SXK2_9STRA</name>
<dbReference type="EMBL" id="CAKKNE010000006">
    <property type="protein sequence ID" value="CAH0379348.1"/>
    <property type="molecule type" value="Genomic_DNA"/>
</dbReference>
<dbReference type="AlphaFoldDB" id="A0A8J2SXK2"/>
<sequence length="105" mass="11814">MPALDLECAETQPPRGCCSATTGSSYYKYGQLGAPVEYRPPLLRGKPEIPWQRYVDASAAREAWSKRDSRRATVIVLRRERPIWSSGAVGKFDPREATVRAALRY</sequence>
<evidence type="ECO:0000313" key="1">
    <source>
        <dbReference type="EMBL" id="CAH0379348.1"/>
    </source>
</evidence>
<reference evidence="1" key="1">
    <citation type="submission" date="2021-11" db="EMBL/GenBank/DDBJ databases">
        <authorList>
            <consortium name="Genoscope - CEA"/>
            <person name="William W."/>
        </authorList>
    </citation>
    <scope>NUCLEOTIDE SEQUENCE</scope>
</reference>
<proteinExistence type="predicted"/>